<feature type="transmembrane region" description="Helical" evidence="7">
    <location>
        <begin position="320"/>
        <end position="339"/>
    </location>
</feature>
<dbReference type="Pfam" id="PF07690">
    <property type="entry name" value="MFS_1"/>
    <property type="match status" value="1"/>
</dbReference>
<accession>A0A177A7T9</accession>
<keyword evidence="3 7" id="KW-0812">Transmembrane</keyword>
<feature type="transmembrane region" description="Helical" evidence="7">
    <location>
        <begin position="375"/>
        <end position="396"/>
    </location>
</feature>
<feature type="transmembrane region" description="Helical" evidence="7">
    <location>
        <begin position="151"/>
        <end position="169"/>
    </location>
</feature>
<evidence type="ECO:0000256" key="4">
    <source>
        <dbReference type="ARBA" id="ARBA00022989"/>
    </source>
</evidence>
<dbReference type="InterPro" id="IPR011701">
    <property type="entry name" value="MFS"/>
</dbReference>
<gene>
    <name evidence="8" type="ORF">VC83_06570</name>
</gene>
<sequence length="491" mass="54017">MTVATQEKTPEVMATDSASADTRDMKTGIARVDSNQFSGVPARKLLLKCDLRLVPILGTLYLVSFFDRSNIANARLFGLEKSLNMPSNGFNTCLWIFYLPFVIIEIPSNLIMTMNKIKPNYWLAGMMFILGVVSMCQGLTKSYGGLLACRFLMGILEAGLPPGAALLIGQYYKRSEFNIRFAWFICFALGGSACGGLLAFALEHMGGLAGYESWRWVFIIEGLITIAFSVAAFMIIPGFPEDAKFLTEPERAFLLKRLRDDRGSEKTDMKGVPWLRVLLDWKVWAFTVVFFCCDMSAASISAFTPTILKELGWTKSTAQVMSIPIWVVGIVFTLSASFLSGKLSIRYPFVFFGIALSLVGWAIQLAQVQPPGVRYFALFAIASGAFMQMPILIGWLNGNLRGRLAQAVGAAVQLGIGNCANFISSNVFITNEAPKYPTGFKAGLAITAVGGGVLVIVVLLMAWHNSLSKSKEGEEVEDEDEHDQENFRYLL</sequence>
<evidence type="ECO:0008006" key="9">
    <source>
        <dbReference type="Google" id="ProtNLM"/>
    </source>
</evidence>
<dbReference type="FunFam" id="1.20.1250.20:FF:000057">
    <property type="entry name" value="MFS general substrate transporter"/>
    <property type="match status" value="1"/>
</dbReference>
<dbReference type="OrthoDB" id="310895at2759"/>
<organism evidence="8">
    <name type="scientific">Pseudogymnoascus destructans</name>
    <dbReference type="NCBI Taxonomy" id="655981"/>
    <lineage>
        <taxon>Eukaryota</taxon>
        <taxon>Fungi</taxon>
        <taxon>Dikarya</taxon>
        <taxon>Ascomycota</taxon>
        <taxon>Pezizomycotina</taxon>
        <taxon>Leotiomycetes</taxon>
        <taxon>Thelebolales</taxon>
        <taxon>Thelebolaceae</taxon>
        <taxon>Pseudogymnoascus</taxon>
    </lineage>
</organism>
<dbReference type="SUPFAM" id="SSF103473">
    <property type="entry name" value="MFS general substrate transporter"/>
    <property type="match status" value="1"/>
</dbReference>
<feature type="transmembrane region" description="Helical" evidence="7">
    <location>
        <begin position="442"/>
        <end position="463"/>
    </location>
</feature>
<dbReference type="GO" id="GO:0022857">
    <property type="term" value="F:transmembrane transporter activity"/>
    <property type="evidence" value="ECO:0007669"/>
    <property type="project" value="InterPro"/>
</dbReference>
<feature type="transmembrane region" description="Helical" evidence="7">
    <location>
        <begin position="89"/>
        <end position="108"/>
    </location>
</feature>
<evidence type="ECO:0000256" key="5">
    <source>
        <dbReference type="ARBA" id="ARBA00023136"/>
    </source>
</evidence>
<feature type="region of interest" description="Disordered" evidence="6">
    <location>
        <begin position="1"/>
        <end position="21"/>
    </location>
</feature>
<feature type="transmembrane region" description="Helical" evidence="7">
    <location>
        <begin position="120"/>
        <end position="139"/>
    </location>
</feature>
<evidence type="ECO:0000313" key="8">
    <source>
        <dbReference type="EMBL" id="OAF58225.1"/>
    </source>
</evidence>
<dbReference type="GO" id="GO:0016020">
    <property type="term" value="C:membrane"/>
    <property type="evidence" value="ECO:0007669"/>
    <property type="project" value="UniProtKB-SubCell"/>
</dbReference>
<dbReference type="FunFam" id="1.20.1250.20:FF:000013">
    <property type="entry name" value="MFS general substrate transporter"/>
    <property type="match status" value="1"/>
</dbReference>
<proteinExistence type="predicted"/>
<evidence type="ECO:0000256" key="2">
    <source>
        <dbReference type="ARBA" id="ARBA00022448"/>
    </source>
</evidence>
<keyword evidence="5 7" id="KW-0472">Membrane</keyword>
<evidence type="ECO:0000256" key="7">
    <source>
        <dbReference type="SAM" id="Phobius"/>
    </source>
</evidence>
<dbReference type="RefSeq" id="XP_024323510.1">
    <property type="nucleotide sequence ID" value="XM_024470166.1"/>
</dbReference>
<dbReference type="Gene3D" id="1.20.1250.20">
    <property type="entry name" value="MFS general substrate transporter like domains"/>
    <property type="match status" value="2"/>
</dbReference>
<dbReference type="EMBL" id="KV441397">
    <property type="protein sequence ID" value="OAF58225.1"/>
    <property type="molecule type" value="Genomic_DNA"/>
</dbReference>
<dbReference type="InterPro" id="IPR036259">
    <property type="entry name" value="MFS_trans_sf"/>
</dbReference>
<keyword evidence="4 7" id="KW-1133">Transmembrane helix</keyword>
<dbReference type="PANTHER" id="PTHR43791:SF54">
    <property type="entry name" value="MAJOR FACILITATOR SUPERFAMILY (MFS) PROFILE DOMAIN-CONTAINING PROTEIN-RELATED"/>
    <property type="match status" value="1"/>
</dbReference>
<dbReference type="GeneID" id="36289629"/>
<evidence type="ECO:0000256" key="3">
    <source>
        <dbReference type="ARBA" id="ARBA00022692"/>
    </source>
</evidence>
<keyword evidence="2" id="KW-0813">Transport</keyword>
<feature type="transmembrane region" description="Helical" evidence="7">
    <location>
        <begin position="214"/>
        <end position="236"/>
    </location>
</feature>
<feature type="transmembrane region" description="Helical" evidence="7">
    <location>
        <begin position="283"/>
        <end position="308"/>
    </location>
</feature>
<comment type="subcellular location">
    <subcellularLocation>
        <location evidence="1">Membrane</location>
        <topology evidence="1">Multi-pass membrane protein</topology>
    </subcellularLocation>
</comment>
<dbReference type="eggNOG" id="KOG2533">
    <property type="taxonomic scope" value="Eukaryota"/>
</dbReference>
<reference evidence="8" key="1">
    <citation type="submission" date="2016-03" db="EMBL/GenBank/DDBJ databases">
        <title>Updated assembly of Pseudogymnoascus destructans, the fungus causing white-nose syndrome of bats.</title>
        <authorList>
            <person name="Palmer J.M."/>
            <person name="Drees K.P."/>
            <person name="Foster J.T."/>
            <person name="Lindner D.L."/>
        </authorList>
    </citation>
    <scope>NUCLEOTIDE SEQUENCE [LARGE SCALE GENOMIC DNA]</scope>
    <source>
        <strain evidence="8">20631-21</strain>
    </source>
</reference>
<protein>
    <recommendedName>
        <fullName evidence="9">Major facilitator superfamily (MFS) profile domain-containing protein</fullName>
    </recommendedName>
</protein>
<name>A0A177A7T9_9PEZI</name>
<dbReference type="PANTHER" id="PTHR43791">
    <property type="entry name" value="PERMEASE-RELATED"/>
    <property type="match status" value="1"/>
</dbReference>
<evidence type="ECO:0000256" key="6">
    <source>
        <dbReference type="SAM" id="MobiDB-lite"/>
    </source>
</evidence>
<evidence type="ECO:0000256" key="1">
    <source>
        <dbReference type="ARBA" id="ARBA00004141"/>
    </source>
</evidence>
<dbReference type="Proteomes" id="UP000077154">
    <property type="component" value="Unassembled WGS sequence"/>
</dbReference>
<dbReference type="AlphaFoldDB" id="A0A177A7T9"/>
<feature type="transmembrane region" description="Helical" evidence="7">
    <location>
        <begin position="181"/>
        <end position="202"/>
    </location>
</feature>
<dbReference type="VEuPathDB" id="FungiDB:GMDG_02779"/>
<feature type="transmembrane region" description="Helical" evidence="7">
    <location>
        <begin position="345"/>
        <end position="363"/>
    </location>
</feature>